<evidence type="ECO:0000256" key="7">
    <source>
        <dbReference type="ARBA" id="ARBA00023242"/>
    </source>
</evidence>
<dbReference type="GO" id="GO:0000439">
    <property type="term" value="C:transcription factor TFIIH core complex"/>
    <property type="evidence" value="ECO:0007669"/>
    <property type="project" value="InterPro"/>
</dbReference>
<evidence type="ECO:0000256" key="3">
    <source>
        <dbReference type="ARBA" id="ARBA00022763"/>
    </source>
</evidence>
<dbReference type="AlphaFoldDB" id="A0A8J6CDX5"/>
<gene>
    <name evidence="10" type="ORF">KFE25_002081</name>
</gene>
<dbReference type="Pfam" id="PF03849">
    <property type="entry name" value="Tfb2"/>
    <property type="match status" value="1"/>
</dbReference>
<feature type="domain" description="Transcription factor Tfb2 C-terminal" evidence="9">
    <location>
        <begin position="402"/>
        <end position="450"/>
    </location>
</feature>
<keyword evidence="6 8" id="KW-0234">DNA repair</keyword>
<dbReference type="Proteomes" id="UP000751190">
    <property type="component" value="Unassembled WGS sequence"/>
</dbReference>
<organism evidence="10 11">
    <name type="scientific">Diacronema lutheri</name>
    <name type="common">Unicellular marine alga</name>
    <name type="synonym">Monochrysis lutheri</name>
    <dbReference type="NCBI Taxonomy" id="2081491"/>
    <lineage>
        <taxon>Eukaryota</taxon>
        <taxon>Haptista</taxon>
        <taxon>Haptophyta</taxon>
        <taxon>Pavlovophyceae</taxon>
        <taxon>Pavlovales</taxon>
        <taxon>Pavlovaceae</taxon>
        <taxon>Diacronema</taxon>
    </lineage>
</organism>
<evidence type="ECO:0000259" key="9">
    <source>
        <dbReference type="Pfam" id="PF18307"/>
    </source>
</evidence>
<proteinExistence type="inferred from homology"/>
<keyword evidence="7 8" id="KW-0539">Nucleus</keyword>
<keyword evidence="11" id="KW-1185">Reference proteome</keyword>
<dbReference type="GO" id="GO:0005675">
    <property type="term" value="C:transcription factor TFIIH holo complex"/>
    <property type="evidence" value="ECO:0007669"/>
    <property type="project" value="TreeGrafter"/>
</dbReference>
<keyword evidence="5 8" id="KW-0804">Transcription</keyword>
<dbReference type="PANTHER" id="PTHR13152:SF0">
    <property type="entry name" value="GENERAL TRANSCRIPTION FACTOR IIH SUBUNIT 4"/>
    <property type="match status" value="1"/>
</dbReference>
<comment type="function">
    <text evidence="8">Component of the general transcription and DNA repair factor IIH (TFIIH) core complex which is involved in general and transcription-coupled nucleotide excision repair (NER) of damaged DNA.</text>
</comment>
<evidence type="ECO:0000256" key="5">
    <source>
        <dbReference type="ARBA" id="ARBA00023163"/>
    </source>
</evidence>
<evidence type="ECO:0000256" key="6">
    <source>
        <dbReference type="ARBA" id="ARBA00023204"/>
    </source>
</evidence>
<dbReference type="OMA" id="KGFIIIE"/>
<keyword evidence="3 8" id="KW-0227">DNA damage</keyword>
<evidence type="ECO:0000256" key="1">
    <source>
        <dbReference type="ARBA" id="ARBA00004123"/>
    </source>
</evidence>
<dbReference type="EMBL" id="JAGTXO010000008">
    <property type="protein sequence ID" value="KAG8466325.1"/>
    <property type="molecule type" value="Genomic_DNA"/>
</dbReference>
<name>A0A8J6CDX5_DIALT</name>
<dbReference type="GO" id="GO:0001671">
    <property type="term" value="F:ATPase activator activity"/>
    <property type="evidence" value="ECO:0007669"/>
    <property type="project" value="InterPro"/>
</dbReference>
<dbReference type="InterPro" id="IPR004598">
    <property type="entry name" value="TFIIH_p52/Tfb2"/>
</dbReference>
<dbReference type="GO" id="GO:0003690">
    <property type="term" value="F:double-stranded DNA binding"/>
    <property type="evidence" value="ECO:0007669"/>
    <property type="project" value="TreeGrafter"/>
</dbReference>
<dbReference type="Pfam" id="PF18307">
    <property type="entry name" value="Tfb2_C"/>
    <property type="match status" value="1"/>
</dbReference>
<comment type="subcellular location">
    <subcellularLocation>
        <location evidence="1 8">Nucleus</location>
    </subcellularLocation>
</comment>
<dbReference type="Gene3D" id="3.30.70.2610">
    <property type="match status" value="1"/>
</dbReference>
<dbReference type="GO" id="GO:0006289">
    <property type="term" value="P:nucleotide-excision repair"/>
    <property type="evidence" value="ECO:0007669"/>
    <property type="project" value="InterPro"/>
</dbReference>
<accession>A0A8J6CDX5</accession>
<dbReference type="InterPro" id="IPR040662">
    <property type="entry name" value="Tfb2_C"/>
</dbReference>
<reference evidence="10" key="1">
    <citation type="submission" date="2021-05" db="EMBL/GenBank/DDBJ databases">
        <title>The genome of the haptophyte Pavlova lutheri (Diacronema luteri, Pavlovales) - a model for lipid biosynthesis in eukaryotic algae.</title>
        <authorList>
            <person name="Hulatt C.J."/>
            <person name="Posewitz M.C."/>
        </authorList>
    </citation>
    <scope>NUCLEOTIDE SEQUENCE</scope>
    <source>
        <strain evidence="10">NIVA-4/92</strain>
    </source>
</reference>
<evidence type="ECO:0000256" key="8">
    <source>
        <dbReference type="RuleBase" id="RU364024"/>
    </source>
</evidence>
<evidence type="ECO:0000313" key="10">
    <source>
        <dbReference type="EMBL" id="KAG8466325.1"/>
    </source>
</evidence>
<keyword evidence="4 8" id="KW-0805">Transcription regulation</keyword>
<comment type="similarity">
    <text evidence="2 8">Belongs to the TFB2 family.</text>
</comment>
<evidence type="ECO:0000313" key="11">
    <source>
        <dbReference type="Proteomes" id="UP000751190"/>
    </source>
</evidence>
<dbReference type="PANTHER" id="PTHR13152">
    <property type="entry name" value="TFIIH, POLYPEPTIDE 4"/>
    <property type="match status" value="1"/>
</dbReference>
<protein>
    <recommendedName>
        <fullName evidence="8">General transcription factor IIH subunit 4</fullName>
    </recommendedName>
</protein>
<evidence type="ECO:0000256" key="4">
    <source>
        <dbReference type="ARBA" id="ARBA00023015"/>
    </source>
</evidence>
<evidence type="ECO:0000256" key="2">
    <source>
        <dbReference type="ARBA" id="ARBA00007132"/>
    </source>
</evidence>
<dbReference type="OrthoDB" id="364513at2759"/>
<sequence length="485" mass="53827">MADGRDARDARVSPLITFLVGQRRGRLGRLYANPWTCEAVVRALPPVARHYALRLVALGDTGDGATFAPATLEGWSLAHDAHQAALQWLLDLSIIERAEQPGALRLNAAFREQCGSLLCGLRPPAPKPPNKHTPSADELDAHAAAQWDALLYCVIHPSEWSDSTGYDMPAALLEPAGLIAARRVRARADGDDDDGDGGDDVDDDDGAETIEVWAMSKRGATFVLQDLSAQAWHILQVYIGDDERKLAFLLELAHMDFGHGYELRDEHRPLIAELHHLGIVHVRDAAKSKSFYPTRLAAAIVSSGDISPGGSARGRAIVESNLRVYVYTSSRAWTAILALFLRLRTLLPNAVVASITRERIQRAMREHGLSAEAIIAFLTRNAHEQVRRRPAEERDKALTVFEQIRLWERELERFTAKEAYYLSDFDTLALFDAELAHALASGTHLWHRREPGNARLCKLVLHEREDVIAEARARIKEFKRSAGLA</sequence>
<comment type="caution">
    <text evidence="10">The sequence shown here is derived from an EMBL/GenBank/DDBJ whole genome shotgun (WGS) entry which is preliminary data.</text>
</comment>